<feature type="transmembrane region" description="Helical" evidence="1">
    <location>
        <begin position="12"/>
        <end position="43"/>
    </location>
</feature>
<name>A0A932YYD4_9BACT</name>
<evidence type="ECO:0000313" key="2">
    <source>
        <dbReference type="EMBL" id="MBI4132531.1"/>
    </source>
</evidence>
<organism evidence="2 3">
    <name type="scientific">Candidatus Sungiibacteriota bacterium</name>
    <dbReference type="NCBI Taxonomy" id="2750080"/>
    <lineage>
        <taxon>Bacteria</taxon>
        <taxon>Candidatus Sungiibacteriota</taxon>
    </lineage>
</organism>
<keyword evidence="1" id="KW-0812">Transmembrane</keyword>
<dbReference type="Proteomes" id="UP000756703">
    <property type="component" value="Unassembled WGS sequence"/>
</dbReference>
<accession>A0A932YYD4</accession>
<gene>
    <name evidence="2" type="ORF">HY473_00320</name>
</gene>
<keyword evidence="1" id="KW-1133">Transmembrane helix</keyword>
<sequence length="351" mass="39440">MDWRWLWAIPVVLILRIAGVFGNVWTGFAIVAIAGAIALLQLLPAWRRFATAVFVGWIILFIGLPLLSNHGLSSRPRTREAVDQRSEWFDVAGAERTRVHALPDYVVFQRWCDRIERLDGMATAQAYEELFSLYGRKAIPREMVERRDTELRQRIRNNAAWREECERFLLGAERAKTGPTFAEKVWELIVSLPDAPRRTFFWVLVLALVAMAVIAAVIQHQGTRKAIVTIAILIVLALLVDSFLWGPAMGREGWIGAPAAAVAPVRAPIIHIEVPLLGSEKWVAIGDRIPACTRYTIESSGVRAPKVKFADGSEERLGEGREFGWRDPVALQGEGIARLWLFEPGQSCRRS</sequence>
<feature type="transmembrane region" description="Helical" evidence="1">
    <location>
        <begin position="200"/>
        <end position="220"/>
    </location>
</feature>
<proteinExistence type="predicted"/>
<dbReference type="AlphaFoldDB" id="A0A932YYD4"/>
<reference evidence="2" key="1">
    <citation type="submission" date="2020-07" db="EMBL/GenBank/DDBJ databases">
        <title>Huge and variable diversity of episymbiotic CPR bacteria and DPANN archaea in groundwater ecosystems.</title>
        <authorList>
            <person name="He C.Y."/>
            <person name="Keren R."/>
            <person name="Whittaker M."/>
            <person name="Farag I.F."/>
            <person name="Doudna J."/>
            <person name="Cate J.H.D."/>
            <person name="Banfield J.F."/>
        </authorList>
    </citation>
    <scope>NUCLEOTIDE SEQUENCE</scope>
    <source>
        <strain evidence="2">NC_groundwater_1225_Ag_S-0.1um_56_177</strain>
    </source>
</reference>
<keyword evidence="1" id="KW-0472">Membrane</keyword>
<comment type="caution">
    <text evidence="2">The sequence shown here is derived from an EMBL/GenBank/DDBJ whole genome shotgun (WGS) entry which is preliminary data.</text>
</comment>
<evidence type="ECO:0000313" key="3">
    <source>
        <dbReference type="Proteomes" id="UP000756703"/>
    </source>
</evidence>
<dbReference type="EMBL" id="JACQMI010000002">
    <property type="protein sequence ID" value="MBI4132531.1"/>
    <property type="molecule type" value="Genomic_DNA"/>
</dbReference>
<evidence type="ECO:0000256" key="1">
    <source>
        <dbReference type="SAM" id="Phobius"/>
    </source>
</evidence>
<feature type="transmembrane region" description="Helical" evidence="1">
    <location>
        <begin position="49"/>
        <end position="67"/>
    </location>
</feature>
<protein>
    <submittedName>
        <fullName evidence="2">Uncharacterized protein</fullName>
    </submittedName>
</protein>
<feature type="transmembrane region" description="Helical" evidence="1">
    <location>
        <begin position="226"/>
        <end position="245"/>
    </location>
</feature>